<comment type="subcellular location">
    <subcellularLocation>
        <location evidence="2 9">Cell membrane</location>
        <topology evidence="2 9">Multi-pass membrane protein</topology>
    </subcellularLocation>
</comment>
<evidence type="ECO:0000256" key="5">
    <source>
        <dbReference type="ARBA" id="ARBA00022475"/>
    </source>
</evidence>
<dbReference type="PANTHER" id="PTHR12929">
    <property type="entry name" value="SOLUTE CARRIER FAMILY 52"/>
    <property type="match status" value="1"/>
</dbReference>
<evidence type="ECO:0000313" key="13">
    <source>
        <dbReference type="WBParaSite" id="MBELARI_LOCUS20580"/>
    </source>
</evidence>
<feature type="chain" id="PRO_5041894080" description="Riboflavin transporter" evidence="10">
    <location>
        <begin position="23"/>
        <end position="146"/>
    </location>
</feature>
<evidence type="ECO:0000313" key="12">
    <source>
        <dbReference type="WBParaSite" id="MBELARI_LOCUS20507"/>
    </source>
</evidence>
<evidence type="ECO:0000256" key="8">
    <source>
        <dbReference type="ARBA" id="ARBA00023136"/>
    </source>
</evidence>
<comment type="function">
    <text evidence="9">Plasma membrane transporter mediating the uptake by cells of the water soluble vitamin B2/riboflavin that plays a key role in biochemical oxidation-reduction reactions of the carbohydrate, lipid, and amino acid metabolism.</text>
</comment>
<evidence type="ECO:0000256" key="7">
    <source>
        <dbReference type="ARBA" id="ARBA00022989"/>
    </source>
</evidence>
<dbReference type="PANTHER" id="PTHR12929:SF10">
    <property type="entry name" value="RIBOFLAVIN TRANSPORTER"/>
    <property type="match status" value="1"/>
</dbReference>
<dbReference type="WBParaSite" id="MBELARI_LOCUS20580">
    <property type="protein sequence ID" value="MBELARI_LOCUS20580"/>
    <property type="gene ID" value="MBELARI_LOCUS20580"/>
</dbReference>
<evidence type="ECO:0000256" key="6">
    <source>
        <dbReference type="ARBA" id="ARBA00022692"/>
    </source>
</evidence>
<name>A0AAF3F248_9BILA</name>
<protein>
    <recommendedName>
        <fullName evidence="9">Riboflavin transporter</fullName>
    </recommendedName>
</protein>
<keyword evidence="8" id="KW-0472">Membrane</keyword>
<dbReference type="InterPro" id="IPR009357">
    <property type="entry name" value="Riboflavin_transptr"/>
</dbReference>
<evidence type="ECO:0000313" key="11">
    <source>
        <dbReference type="Proteomes" id="UP000887575"/>
    </source>
</evidence>
<dbReference type="GO" id="GO:0005886">
    <property type="term" value="C:plasma membrane"/>
    <property type="evidence" value="ECO:0007669"/>
    <property type="project" value="UniProtKB-SubCell"/>
</dbReference>
<comment type="catalytic activity">
    <reaction evidence="1 9">
        <text>riboflavin(in) = riboflavin(out)</text>
        <dbReference type="Rhea" id="RHEA:35015"/>
        <dbReference type="ChEBI" id="CHEBI:57986"/>
    </reaction>
</comment>
<evidence type="ECO:0000256" key="4">
    <source>
        <dbReference type="ARBA" id="ARBA00022448"/>
    </source>
</evidence>
<keyword evidence="5 9" id="KW-1003">Cell membrane</keyword>
<accession>A0AAF3F248</accession>
<evidence type="ECO:0000256" key="2">
    <source>
        <dbReference type="ARBA" id="ARBA00004651"/>
    </source>
</evidence>
<dbReference type="WBParaSite" id="MBELARI_LOCUS20507">
    <property type="protein sequence ID" value="MBELARI_LOCUS20507"/>
    <property type="gene ID" value="MBELARI_LOCUS20507"/>
</dbReference>
<dbReference type="AlphaFoldDB" id="A0AAF3F248"/>
<feature type="signal peptide" evidence="10">
    <location>
        <begin position="1"/>
        <end position="22"/>
    </location>
</feature>
<reference evidence="12 13" key="1">
    <citation type="submission" date="2024-02" db="UniProtKB">
        <authorList>
            <consortium name="WormBaseParasite"/>
        </authorList>
    </citation>
    <scope>IDENTIFICATION</scope>
</reference>
<organism evidence="11 13">
    <name type="scientific">Mesorhabditis belari</name>
    <dbReference type="NCBI Taxonomy" id="2138241"/>
    <lineage>
        <taxon>Eukaryota</taxon>
        <taxon>Metazoa</taxon>
        <taxon>Ecdysozoa</taxon>
        <taxon>Nematoda</taxon>
        <taxon>Chromadorea</taxon>
        <taxon>Rhabditida</taxon>
        <taxon>Rhabditina</taxon>
        <taxon>Rhabditomorpha</taxon>
        <taxon>Rhabditoidea</taxon>
        <taxon>Rhabditidae</taxon>
        <taxon>Mesorhabditinae</taxon>
        <taxon>Mesorhabditis</taxon>
    </lineage>
</organism>
<dbReference type="GO" id="GO:0032217">
    <property type="term" value="F:riboflavin transmembrane transporter activity"/>
    <property type="evidence" value="ECO:0007669"/>
    <property type="project" value="UniProtKB-UniRule"/>
</dbReference>
<proteinExistence type="inferred from homology"/>
<evidence type="ECO:0000256" key="9">
    <source>
        <dbReference type="RuleBase" id="RU368035"/>
    </source>
</evidence>
<keyword evidence="11" id="KW-1185">Reference proteome</keyword>
<evidence type="ECO:0000256" key="1">
    <source>
        <dbReference type="ARBA" id="ARBA00000215"/>
    </source>
</evidence>
<dbReference type="Proteomes" id="UP000887575">
    <property type="component" value="Unassembled WGS sequence"/>
</dbReference>
<keyword evidence="4 9" id="KW-0813">Transport</keyword>
<evidence type="ECO:0000256" key="10">
    <source>
        <dbReference type="SAM" id="SignalP"/>
    </source>
</evidence>
<sequence>MGTNSIWMQLPLITAVLPEAWSLPSDLYGYPGGVGMGHSSLSLIQGNKEALIRNKRRRQGLYLERRHPVEGKSLVHKEVKEGSIVGFSYCFDALVSAQMNGIIPSYAALPYSQLVYGLGITLSNIVSPFTSFLPFFVQIRSIPCLT</sequence>
<evidence type="ECO:0000256" key="3">
    <source>
        <dbReference type="ARBA" id="ARBA00006366"/>
    </source>
</evidence>
<dbReference type="Pfam" id="PF06237">
    <property type="entry name" value="SLC52_ribofla_tr"/>
    <property type="match status" value="2"/>
</dbReference>
<keyword evidence="6" id="KW-0812">Transmembrane</keyword>
<comment type="similarity">
    <text evidence="3 9">Belongs to the riboflavin transporter family.</text>
</comment>
<keyword evidence="7" id="KW-1133">Transmembrane helix</keyword>
<keyword evidence="10" id="KW-0732">Signal</keyword>